<name>A0ABV8NTG0_9BURK</name>
<feature type="transmembrane region" description="Helical" evidence="1">
    <location>
        <begin position="394"/>
        <end position="414"/>
    </location>
</feature>
<dbReference type="EMBL" id="JBHSBV010000001">
    <property type="protein sequence ID" value="MFC4199596.1"/>
    <property type="molecule type" value="Genomic_DNA"/>
</dbReference>
<dbReference type="SMART" id="SM00014">
    <property type="entry name" value="acidPPc"/>
    <property type="match status" value="1"/>
</dbReference>
<keyword evidence="1" id="KW-1133">Transmembrane helix</keyword>
<feature type="transmembrane region" description="Helical" evidence="1">
    <location>
        <begin position="175"/>
        <end position="197"/>
    </location>
</feature>
<dbReference type="InterPro" id="IPR032818">
    <property type="entry name" value="DedA-like"/>
</dbReference>
<feature type="transmembrane region" description="Helical" evidence="1">
    <location>
        <begin position="451"/>
        <end position="468"/>
    </location>
</feature>
<dbReference type="InterPro" id="IPR000326">
    <property type="entry name" value="PAP2/HPO"/>
</dbReference>
<feature type="transmembrane region" description="Helical" evidence="1">
    <location>
        <begin position="15"/>
        <end position="35"/>
    </location>
</feature>
<gene>
    <name evidence="3" type="ORF">ACFOY1_01400</name>
</gene>
<reference evidence="4" key="1">
    <citation type="journal article" date="2019" name="Int. J. Syst. Evol. Microbiol.">
        <title>The Global Catalogue of Microorganisms (GCM) 10K type strain sequencing project: providing services to taxonomists for standard genome sequencing and annotation.</title>
        <authorList>
            <consortium name="The Broad Institute Genomics Platform"/>
            <consortium name="The Broad Institute Genome Sequencing Center for Infectious Disease"/>
            <person name="Wu L."/>
            <person name="Ma J."/>
        </authorList>
    </citation>
    <scope>NUCLEOTIDE SEQUENCE [LARGE SCALE GENOMIC DNA]</scope>
    <source>
        <strain evidence="4">LMG 24813</strain>
    </source>
</reference>
<feature type="domain" description="Phosphatidic acid phosphatase type 2/haloperoxidase" evidence="2">
    <location>
        <begin position="325"/>
        <end position="435"/>
    </location>
</feature>
<dbReference type="RefSeq" id="WP_217962718.1">
    <property type="nucleotide sequence ID" value="NZ_JAHTBN010000001.1"/>
</dbReference>
<dbReference type="InterPro" id="IPR025902">
    <property type="entry name" value="LssY-like-C_dom"/>
</dbReference>
<evidence type="ECO:0000256" key="1">
    <source>
        <dbReference type="SAM" id="Phobius"/>
    </source>
</evidence>
<protein>
    <submittedName>
        <fullName evidence="3">Phosphatase PAP2 family protein</fullName>
    </submittedName>
</protein>
<accession>A0ABV8NTG0</accession>
<proteinExistence type="predicted"/>
<feature type="transmembrane region" description="Helical" evidence="1">
    <location>
        <begin position="327"/>
        <end position="346"/>
    </location>
</feature>
<dbReference type="PANTHER" id="PTHR30353:SF15">
    <property type="entry name" value="INNER MEMBRANE PROTEIN YABI"/>
    <property type="match status" value="1"/>
</dbReference>
<feature type="transmembrane region" description="Helical" evidence="1">
    <location>
        <begin position="113"/>
        <end position="132"/>
    </location>
</feature>
<evidence type="ECO:0000259" key="2">
    <source>
        <dbReference type="SMART" id="SM00014"/>
    </source>
</evidence>
<feature type="transmembrane region" description="Helical" evidence="1">
    <location>
        <begin position="139"/>
        <end position="163"/>
    </location>
</feature>
<evidence type="ECO:0000313" key="4">
    <source>
        <dbReference type="Proteomes" id="UP001595848"/>
    </source>
</evidence>
<dbReference type="CDD" id="cd03392">
    <property type="entry name" value="PAP2_like_2"/>
    <property type="match status" value="1"/>
</dbReference>
<organism evidence="3 4">
    <name type="scientific">Candidimonas humi</name>
    <dbReference type="NCBI Taxonomy" id="683355"/>
    <lineage>
        <taxon>Bacteria</taxon>
        <taxon>Pseudomonadati</taxon>
        <taxon>Pseudomonadota</taxon>
        <taxon>Betaproteobacteria</taxon>
        <taxon>Burkholderiales</taxon>
        <taxon>Alcaligenaceae</taxon>
        <taxon>Candidimonas</taxon>
    </lineage>
</organism>
<dbReference type="Pfam" id="PF14067">
    <property type="entry name" value="LssY_C"/>
    <property type="match status" value="1"/>
</dbReference>
<keyword evidence="1" id="KW-0472">Membrane</keyword>
<evidence type="ECO:0000313" key="3">
    <source>
        <dbReference type="EMBL" id="MFC4199596.1"/>
    </source>
</evidence>
<sequence>MHALLDYIALHPTGALLAVFLVAFAESIVLVGTLVPAGVAMFAAGALIGAGALDLWVTLGIAALGAIGGDGLSYEAGRRWNTQIRAWGPLARRTALLERGEQFVRDHGGKSILFARFIAPVRAIVPFLAGTASMPRLRFYLVNIGSALVWSPTHILPGVLFGASLQVARAVSGRIAALLLLIVALAWFVAWLARLAARGGAPVLRNWRDALLRWASRSPASCARLRRYVRAVIDPSRPDSRTLLFWILVLGGGSLMFLLTARGAVTAHWFTGIDMSVLNRLQALRTWPADQAMVAITEMGGVRMRVLVVATMALWFLLRGCRRTMRYWLALALATEATIRALGLLIDRPAPLGLPAGLEHVSFPSGHATSSIILYGFLAYLLGRNAGPYARATLAACATAGVVLIGVSRLYLGAYWLSDVVAGWSIGLVWLALAVILYTRRKVREDIHPRALAGTLAVVLVAGIAWVFTTRSASDLALYTPPLRVQAITQDQWTDAAWRKLPAYRLELRAHRDERFLLQWADSASDVERALQGEGWLPAPAWSVRSALTWLLPSTDVRDLPVLPRYDQGSNAALTYIRPDRDGHGRMVLRLWRSDYVLVAPGRPREIPVWYGAFYDERFAQPGHLFLLGLTRNLQDPAQVPPLLPPGLRLLPRPGPRADVLLALPAQNP</sequence>
<dbReference type="PANTHER" id="PTHR30353">
    <property type="entry name" value="INNER MEMBRANE PROTEIN DEDA-RELATED"/>
    <property type="match status" value="1"/>
</dbReference>
<keyword evidence="1" id="KW-0812">Transmembrane</keyword>
<feature type="transmembrane region" description="Helical" evidence="1">
    <location>
        <begin position="42"/>
        <end position="67"/>
    </location>
</feature>
<keyword evidence="4" id="KW-1185">Reference proteome</keyword>
<dbReference type="Proteomes" id="UP001595848">
    <property type="component" value="Unassembled WGS sequence"/>
</dbReference>
<comment type="caution">
    <text evidence="3">The sequence shown here is derived from an EMBL/GenBank/DDBJ whole genome shotgun (WGS) entry which is preliminary data.</text>
</comment>
<feature type="transmembrane region" description="Helical" evidence="1">
    <location>
        <begin position="243"/>
        <end position="265"/>
    </location>
</feature>
<feature type="transmembrane region" description="Helical" evidence="1">
    <location>
        <begin position="302"/>
        <end position="318"/>
    </location>
</feature>
<dbReference type="Pfam" id="PF01569">
    <property type="entry name" value="PAP2"/>
    <property type="match status" value="1"/>
</dbReference>
<feature type="transmembrane region" description="Helical" evidence="1">
    <location>
        <begin position="420"/>
        <end position="439"/>
    </location>
</feature>
<feature type="transmembrane region" description="Helical" evidence="1">
    <location>
        <begin position="366"/>
        <end position="382"/>
    </location>
</feature>